<proteinExistence type="inferred from homology"/>
<evidence type="ECO:0000313" key="5">
    <source>
        <dbReference type="Proteomes" id="UP001642405"/>
    </source>
</evidence>
<dbReference type="Gene3D" id="3.40.630.30">
    <property type="match status" value="1"/>
</dbReference>
<accession>A0ABP0B5A8</accession>
<name>A0ABP0B5A8_9PEZI</name>
<feature type="region of interest" description="Disordered" evidence="2">
    <location>
        <begin position="230"/>
        <end position="287"/>
    </location>
</feature>
<evidence type="ECO:0000256" key="2">
    <source>
        <dbReference type="SAM" id="MobiDB-lite"/>
    </source>
</evidence>
<feature type="domain" description="Acyltransferase MbtK/IucB-like conserved" evidence="3">
    <location>
        <begin position="422"/>
        <end position="463"/>
    </location>
</feature>
<feature type="region of interest" description="Disordered" evidence="2">
    <location>
        <begin position="49"/>
        <end position="80"/>
    </location>
</feature>
<reference evidence="4 5" key="1">
    <citation type="submission" date="2024-01" db="EMBL/GenBank/DDBJ databases">
        <authorList>
            <person name="Allen C."/>
            <person name="Tagirdzhanova G."/>
        </authorList>
    </citation>
    <scope>NUCLEOTIDE SEQUENCE [LARGE SCALE GENOMIC DNA]</scope>
</reference>
<evidence type="ECO:0000256" key="1">
    <source>
        <dbReference type="ARBA" id="ARBA00009893"/>
    </source>
</evidence>
<dbReference type="PANTHER" id="PTHR31438:SF1">
    <property type="entry name" value="LYSINE N-ACYLTRANSFERASE C17G9.06C-RELATED"/>
    <property type="match status" value="1"/>
</dbReference>
<keyword evidence="5" id="KW-1185">Reference proteome</keyword>
<dbReference type="SUPFAM" id="SSF55729">
    <property type="entry name" value="Acyl-CoA N-acyltransferases (Nat)"/>
    <property type="match status" value="1"/>
</dbReference>
<comment type="similarity">
    <text evidence="1">Belongs to the lysine N-acyltransferase MbtK family.</text>
</comment>
<comment type="caution">
    <text evidence="4">The sequence shown here is derived from an EMBL/GenBank/DDBJ whole genome shotgun (WGS) entry which is preliminary data.</text>
</comment>
<organism evidence="4 5">
    <name type="scientific">Sporothrix curviconia</name>
    <dbReference type="NCBI Taxonomy" id="1260050"/>
    <lineage>
        <taxon>Eukaryota</taxon>
        <taxon>Fungi</taxon>
        <taxon>Dikarya</taxon>
        <taxon>Ascomycota</taxon>
        <taxon>Pezizomycotina</taxon>
        <taxon>Sordariomycetes</taxon>
        <taxon>Sordariomycetidae</taxon>
        <taxon>Ophiostomatales</taxon>
        <taxon>Ophiostomataceae</taxon>
        <taxon>Sporothrix</taxon>
    </lineage>
</organism>
<dbReference type="SMART" id="SM01006">
    <property type="entry name" value="AlcB"/>
    <property type="match status" value="1"/>
</dbReference>
<sequence>MVNSTVYLPDGQHFTVVPVFAGLLFKSNELNPHHSPYPVGWSVVLHTSDSEDAGSSSESSRSASPRGEGGGGTPVSGSVHAFRRPTLQGDSLFISSVNNPSSAEFKPAASPTRQTAMMLWVSLYWYFQQPPPDVLLPPTSHSSSTPQAGRPRGEWRIRIKRDGLLRVRNLIPKLERMGLIATLESSVIAHADGVGETDDDGWDHMYVSRSMFWQIPPALFLFSLQPVGRSSGNSNNHHGSHGGSSGGSSIGLWGGFNGGGGGNGTSSFPGSPTASRPGSPGLLDSDTSSVTSAADVLSLTATAAAHPPTLASVQSFPIGPYFSTSHLPTYYPPSPLRYTMTGNVRHPVRPRPPRMGETFYTRYVPSVKQYLSLRVASLSSKPVPYFGPRAAPPPPHSFPSFSSFARPSPYPSPYPSPEAAARLATLSDTALMQMWMAIPRVHKFWGDYSPGFLRTALASRHSFPVIGMWDGVPFGYFEIYWVKEDTLGLQIGGTQADDFDRGLHVFIGEEWARGRVPLWLTSIVQWILCSDYRTMSVCIEPRVDNERFIAHLQDAGFNKQREITFQHKQSWFGRLHRDGWQGPAL</sequence>
<feature type="compositionally biased region" description="Gly residues" evidence="2">
    <location>
        <begin position="241"/>
        <end position="264"/>
    </location>
</feature>
<protein>
    <recommendedName>
        <fullName evidence="3">Acyltransferase MbtK/IucB-like conserved domain-containing protein</fullName>
    </recommendedName>
</protein>
<feature type="compositionally biased region" description="Low complexity" evidence="2">
    <location>
        <begin position="53"/>
        <end position="66"/>
    </location>
</feature>
<evidence type="ECO:0000259" key="3">
    <source>
        <dbReference type="SMART" id="SM01006"/>
    </source>
</evidence>
<dbReference type="Proteomes" id="UP001642405">
    <property type="component" value="Unassembled WGS sequence"/>
</dbReference>
<gene>
    <name evidence="4" type="ORF">SCUCBS95973_002246</name>
</gene>
<dbReference type="InterPro" id="IPR019432">
    <property type="entry name" value="Acyltransferase_MbtK/IucB-like"/>
</dbReference>
<dbReference type="Pfam" id="PF13523">
    <property type="entry name" value="Acetyltransf_8"/>
    <property type="match status" value="1"/>
</dbReference>
<dbReference type="InterPro" id="IPR016181">
    <property type="entry name" value="Acyl_CoA_acyltransferase"/>
</dbReference>
<dbReference type="EMBL" id="CAWUHB010000009">
    <property type="protein sequence ID" value="CAK7214768.1"/>
    <property type="molecule type" value="Genomic_DNA"/>
</dbReference>
<dbReference type="PANTHER" id="PTHR31438">
    <property type="entry name" value="LYSINE N-ACYLTRANSFERASE C17G9.06C-RELATED"/>
    <property type="match status" value="1"/>
</dbReference>
<evidence type="ECO:0000313" key="4">
    <source>
        <dbReference type="EMBL" id="CAK7214768.1"/>
    </source>
</evidence>